<geneLocation type="chloroplast" evidence="2"/>
<dbReference type="SUPFAM" id="SSF53335">
    <property type="entry name" value="S-adenosyl-L-methionine-dependent methyltransferases"/>
    <property type="match status" value="1"/>
</dbReference>
<accession>A0A386AZ30</accession>
<gene>
    <name evidence="2" type="primary">orf99</name>
</gene>
<dbReference type="GO" id="GO:0008170">
    <property type="term" value="F:N-methyltransferase activity"/>
    <property type="evidence" value="ECO:0007669"/>
    <property type="project" value="InterPro"/>
</dbReference>
<reference evidence="2" key="2">
    <citation type="journal article" date="2019" name="Mol. Phylogenet. Evol.">
        <title>Reassessment of the classification of bryopsidales (chlorophyta) based on chloroplast phylogenomic analyses.</title>
        <authorList>
            <person name="Cremen M.C."/>
            <person name="Leliaert F."/>
            <person name="West J."/>
            <person name="Lam D.W."/>
            <person name="Shimada S."/>
            <person name="Lopez-Bautista J.M."/>
            <person name="Verbruggen H."/>
        </authorList>
    </citation>
    <scope>NUCLEOTIDE SEQUENCE</scope>
</reference>
<name>A0A386AZ30_9CHLO</name>
<dbReference type="InterPro" id="IPR029063">
    <property type="entry name" value="SAM-dependent_MTases_sf"/>
</dbReference>
<organism evidence="2">
    <name type="scientific">Halimeda minima</name>
    <dbReference type="NCBI Taxonomy" id="170427"/>
    <lineage>
        <taxon>Eukaryota</taxon>
        <taxon>Viridiplantae</taxon>
        <taxon>Chlorophyta</taxon>
        <taxon>core chlorophytes</taxon>
        <taxon>Ulvophyceae</taxon>
        <taxon>TCBD clade</taxon>
        <taxon>Bryopsidales</taxon>
        <taxon>Halimedineae</taxon>
        <taxon>Halimedaceae</taxon>
        <taxon>Halimedeae</taxon>
        <taxon>Halimeda</taxon>
    </lineage>
</organism>
<keyword evidence="2" id="KW-0150">Chloroplast</keyword>
<evidence type="ECO:0000313" key="2">
    <source>
        <dbReference type="EMBL" id="AYC64683.1"/>
    </source>
</evidence>
<dbReference type="InterPro" id="IPR003356">
    <property type="entry name" value="DNA_methylase_A-5"/>
</dbReference>
<dbReference type="Pfam" id="PF02384">
    <property type="entry name" value="N6_Mtase"/>
    <property type="match status" value="1"/>
</dbReference>
<feature type="domain" description="DNA methylase adenine-specific" evidence="1">
    <location>
        <begin position="9"/>
        <end position="76"/>
    </location>
</feature>
<keyword evidence="2" id="KW-0934">Plastid</keyword>
<dbReference type="EMBL" id="MH591101">
    <property type="protein sequence ID" value="AYC64683.1"/>
    <property type="molecule type" value="Genomic_DNA"/>
</dbReference>
<dbReference type="AlphaFoldDB" id="A0A386AZ30"/>
<dbReference type="Gene3D" id="3.40.50.150">
    <property type="entry name" value="Vaccinia Virus protein VP39"/>
    <property type="match status" value="1"/>
</dbReference>
<protein>
    <recommendedName>
        <fullName evidence="1">DNA methylase adenine-specific domain-containing protein</fullName>
    </recommendedName>
</protein>
<reference evidence="2" key="1">
    <citation type="submission" date="2018-07" db="EMBL/GenBank/DDBJ databases">
        <authorList>
            <person name="Quirk P.G."/>
            <person name="Krulwich T.A."/>
        </authorList>
    </citation>
    <scope>NUCLEOTIDE SEQUENCE</scope>
</reference>
<proteinExistence type="predicted"/>
<dbReference type="GO" id="GO:0003677">
    <property type="term" value="F:DNA binding"/>
    <property type="evidence" value="ECO:0007669"/>
    <property type="project" value="InterPro"/>
</dbReference>
<sequence length="99" mass="11265">MEWIVTGRALKPSGQAFIIVPDGLFNRQNNLGSPQRGEQKNFLLEECYIIISLPKKTFFTTSKKTSILCITKKYNNKMLPSGACFHIPCKRNRGKSRCL</sequence>
<evidence type="ECO:0000259" key="1">
    <source>
        <dbReference type="Pfam" id="PF02384"/>
    </source>
</evidence>